<dbReference type="GO" id="GO:0031460">
    <property type="term" value="P:glycine betaine transport"/>
    <property type="evidence" value="ECO:0007669"/>
    <property type="project" value="TreeGrafter"/>
</dbReference>
<dbReference type="RefSeq" id="WP_227779171.1">
    <property type="nucleotide sequence ID" value="NZ_BAABKX010000030.1"/>
</dbReference>
<dbReference type="Gene3D" id="1.10.3720.10">
    <property type="entry name" value="MetI-like"/>
    <property type="match status" value="1"/>
</dbReference>
<dbReference type="PROSITE" id="PS50928">
    <property type="entry name" value="ABC_TM1"/>
    <property type="match status" value="1"/>
</dbReference>
<sequence>MHSMIFANLWTGWLEYIIHNQTEFWSLLSSHLRMVLIGEFAAILVAVPAGIVATRHKQLGWIVMNLGAVAQTIPPLAVIALSFTAIGLGQRPAILALFFYALLPILKNTAAGIRQVEDSQLEAGRGMGMTDLQRLRRIELPLASPVIFSGIRTSTVMSIGVAYLGAFIGAGGFGKWVILGQQRFETDILLAGAIPGAVLVILLDQAFARLESHMTPTNVSTDEGTGTQTA</sequence>
<organism evidence="8 9">
    <name type="scientific">Haladaptatus pallidirubidus</name>
    <dbReference type="NCBI Taxonomy" id="1008152"/>
    <lineage>
        <taxon>Archaea</taxon>
        <taxon>Methanobacteriati</taxon>
        <taxon>Methanobacteriota</taxon>
        <taxon>Stenosarchaea group</taxon>
        <taxon>Halobacteria</taxon>
        <taxon>Halobacteriales</taxon>
        <taxon>Haladaptataceae</taxon>
        <taxon>Haladaptatus</taxon>
    </lineage>
</organism>
<proteinExistence type="inferred from homology"/>
<evidence type="ECO:0000256" key="1">
    <source>
        <dbReference type="ARBA" id="ARBA00004141"/>
    </source>
</evidence>
<accession>A0AAV3USJ2</accession>
<gene>
    <name evidence="8" type="ORF">GCM10025751_57190</name>
</gene>
<dbReference type="InterPro" id="IPR000515">
    <property type="entry name" value="MetI-like"/>
</dbReference>
<keyword evidence="4 6" id="KW-1133">Transmembrane helix</keyword>
<feature type="transmembrane region" description="Helical" evidence="6">
    <location>
        <begin position="188"/>
        <end position="207"/>
    </location>
</feature>
<keyword evidence="9" id="KW-1185">Reference proteome</keyword>
<dbReference type="GO" id="GO:0005886">
    <property type="term" value="C:plasma membrane"/>
    <property type="evidence" value="ECO:0007669"/>
    <property type="project" value="UniProtKB-SubCell"/>
</dbReference>
<protein>
    <recommendedName>
        <fullName evidence="7">ABC transmembrane type-1 domain-containing protein</fullName>
    </recommendedName>
</protein>
<evidence type="ECO:0000256" key="5">
    <source>
        <dbReference type="ARBA" id="ARBA00023136"/>
    </source>
</evidence>
<keyword evidence="5 6" id="KW-0472">Membrane</keyword>
<comment type="caution">
    <text evidence="8">The sequence shown here is derived from an EMBL/GenBank/DDBJ whole genome shotgun (WGS) entry which is preliminary data.</text>
</comment>
<keyword evidence="2 6" id="KW-0813">Transport</keyword>
<feature type="transmembrane region" description="Helical" evidence="6">
    <location>
        <begin position="34"/>
        <end position="54"/>
    </location>
</feature>
<feature type="domain" description="ABC transmembrane type-1" evidence="7">
    <location>
        <begin position="28"/>
        <end position="207"/>
    </location>
</feature>
<dbReference type="InterPro" id="IPR051204">
    <property type="entry name" value="ABC_transp_perm/SBD"/>
</dbReference>
<dbReference type="GeneID" id="68617329"/>
<evidence type="ECO:0000259" key="7">
    <source>
        <dbReference type="PROSITE" id="PS50928"/>
    </source>
</evidence>
<dbReference type="CDD" id="cd06261">
    <property type="entry name" value="TM_PBP2"/>
    <property type="match status" value="1"/>
</dbReference>
<dbReference type="PANTHER" id="PTHR30177">
    <property type="entry name" value="GLYCINE BETAINE/L-PROLINE TRANSPORT SYSTEM PERMEASE PROTEIN PROW"/>
    <property type="match status" value="1"/>
</dbReference>
<evidence type="ECO:0000256" key="2">
    <source>
        <dbReference type="ARBA" id="ARBA00022448"/>
    </source>
</evidence>
<dbReference type="PANTHER" id="PTHR30177:SF4">
    <property type="entry name" value="OSMOPROTECTANT IMPORT PERMEASE PROTEIN OSMW"/>
    <property type="match status" value="1"/>
</dbReference>
<keyword evidence="3 6" id="KW-0812">Transmembrane</keyword>
<evidence type="ECO:0000256" key="3">
    <source>
        <dbReference type="ARBA" id="ARBA00022692"/>
    </source>
</evidence>
<feature type="transmembrane region" description="Helical" evidence="6">
    <location>
        <begin position="89"/>
        <end position="106"/>
    </location>
</feature>
<dbReference type="FunFam" id="1.10.3720.10:FF:000001">
    <property type="entry name" value="Glycine betaine ABC transporter, permease"/>
    <property type="match status" value="1"/>
</dbReference>
<feature type="transmembrane region" description="Helical" evidence="6">
    <location>
        <begin position="61"/>
        <end position="83"/>
    </location>
</feature>
<feature type="transmembrane region" description="Helical" evidence="6">
    <location>
        <begin position="142"/>
        <end position="168"/>
    </location>
</feature>
<dbReference type="Pfam" id="PF00528">
    <property type="entry name" value="BPD_transp_1"/>
    <property type="match status" value="1"/>
</dbReference>
<evidence type="ECO:0000256" key="4">
    <source>
        <dbReference type="ARBA" id="ARBA00022989"/>
    </source>
</evidence>
<name>A0AAV3USJ2_9EURY</name>
<dbReference type="EMBL" id="BAABKX010000030">
    <property type="protein sequence ID" value="GAA5065841.1"/>
    <property type="molecule type" value="Genomic_DNA"/>
</dbReference>
<dbReference type="GO" id="GO:0055085">
    <property type="term" value="P:transmembrane transport"/>
    <property type="evidence" value="ECO:0007669"/>
    <property type="project" value="InterPro"/>
</dbReference>
<evidence type="ECO:0000313" key="9">
    <source>
        <dbReference type="Proteomes" id="UP001501729"/>
    </source>
</evidence>
<comment type="subcellular location">
    <subcellularLocation>
        <location evidence="6">Cell membrane</location>
        <topology evidence="6">Multi-pass membrane protein</topology>
    </subcellularLocation>
    <subcellularLocation>
        <location evidence="1">Membrane</location>
        <topology evidence="1">Multi-pass membrane protein</topology>
    </subcellularLocation>
</comment>
<dbReference type="AlphaFoldDB" id="A0AAV3USJ2"/>
<comment type="similarity">
    <text evidence="6">Belongs to the binding-protein-dependent transport system permease family.</text>
</comment>
<reference evidence="8 9" key="1">
    <citation type="journal article" date="2019" name="Int. J. Syst. Evol. Microbiol.">
        <title>The Global Catalogue of Microorganisms (GCM) 10K type strain sequencing project: providing services to taxonomists for standard genome sequencing and annotation.</title>
        <authorList>
            <consortium name="The Broad Institute Genomics Platform"/>
            <consortium name="The Broad Institute Genome Sequencing Center for Infectious Disease"/>
            <person name="Wu L."/>
            <person name="Ma J."/>
        </authorList>
    </citation>
    <scope>NUCLEOTIDE SEQUENCE [LARGE SCALE GENOMIC DNA]</scope>
    <source>
        <strain evidence="8 9">JCM 17504</strain>
    </source>
</reference>
<dbReference type="InterPro" id="IPR035906">
    <property type="entry name" value="MetI-like_sf"/>
</dbReference>
<dbReference type="SUPFAM" id="SSF161098">
    <property type="entry name" value="MetI-like"/>
    <property type="match status" value="1"/>
</dbReference>
<evidence type="ECO:0000256" key="6">
    <source>
        <dbReference type="RuleBase" id="RU363032"/>
    </source>
</evidence>
<dbReference type="Proteomes" id="UP001501729">
    <property type="component" value="Unassembled WGS sequence"/>
</dbReference>
<evidence type="ECO:0000313" key="8">
    <source>
        <dbReference type="EMBL" id="GAA5065841.1"/>
    </source>
</evidence>